<accession>A0A2A9MNS9</accession>
<dbReference type="RefSeq" id="XP_029221632.1">
    <property type="nucleotide sequence ID" value="XM_029362667.1"/>
</dbReference>
<name>A0A2A9MNS9_BESBE</name>
<feature type="compositionally biased region" description="Low complexity" evidence="1">
    <location>
        <begin position="32"/>
        <end position="65"/>
    </location>
</feature>
<dbReference type="EMBL" id="NWUJ01000002">
    <property type="protein sequence ID" value="PFH37623.1"/>
    <property type="molecule type" value="Genomic_DNA"/>
</dbReference>
<dbReference type="VEuPathDB" id="ToxoDB:BESB_040810"/>
<feature type="region of interest" description="Disordered" evidence="1">
    <location>
        <begin position="1"/>
        <end position="65"/>
    </location>
</feature>
<sequence>MRSVPTRAAALWANPTPRPRSLGSPPPPPSLSPGLPAGPLAAARPRPAASASSLSPRSAPSLQSSAASSSAASACASEANRSSATAPGTCRPRGASPVAGVSVPLPLPCAATASSPVAAAGLSPPTSLALGRAGGSLFSAPVAALAGGSGSFAREARRFYTPPAKRTWSKQHSKIYTRRPLTERYAPHKLHPEQEWWRERALQPSSLFMGFPDLLALPLRGGFAYISEMDAPTLAIVLASLGVAPAPYSISEQKGHATVSRLPLPFAAPAAFAPVNLPQHLESLLQMLGRQAAAVAVNASDTALAYLFRGCAEAGIAERSVVCTLVGRVETRLPRIGLADCLVLLEAVRPELPAAYRPPRLVEKLVQHVELLIQFRGAEIPAEDLCDVAHLLVSAVGDCSPARLQFLALSLVRGKSKEELHVAAPRALARAMAAFARARDALNLPLLPAAGGDEPDAQRGEGDAGDAGGRLPLRGARLAKAHAELFCASPLLRAYEANPHAPASALLQLSLLAPVVQALHRAEKGCGSRRGGQDARGLLPAEGDSFAAEGEGAQRAGRGNARAAQRPEARALTEAAALAAASVAEEASLLNRESTLRRGLLRCLERVDDNREQLSPDSICNALYAAAVVRTAPSRVFFPDLLKRLADQLGACTVEDLSRALFALVRVSSSSLLPPRSRDLLAPLLGQVLEAVKASLPQADVAALARLHHAAAAASIASLELKKEELLSVAEETCRLLHARLEEAAPSQLVAFVRHLDRFSSLTTAEFRRALITQSIVRMNFFNESQLARLLDGVTRLASSSPDDEQLAASTEEVLRHIEGAATTADAYFSPASSLRILVSLARLRRQRTRLTAAHEDLILSLCDGLTAAALPGASAEEAAGGAAPAARESARDLHTDRATDFLFLVEASPARALGDDAAETDCLQSLSAESYIQLLRALRELGVEGGVVLTRVAHLLHMKRYDLTEAQEASAAEVCASLGLDFEAEEKRKASAAC</sequence>
<dbReference type="Proteomes" id="UP000224006">
    <property type="component" value="Chromosome II"/>
</dbReference>
<evidence type="ECO:0000256" key="1">
    <source>
        <dbReference type="SAM" id="MobiDB-lite"/>
    </source>
</evidence>
<organism evidence="2 3">
    <name type="scientific">Besnoitia besnoiti</name>
    <name type="common">Apicomplexan protozoan</name>
    <dbReference type="NCBI Taxonomy" id="94643"/>
    <lineage>
        <taxon>Eukaryota</taxon>
        <taxon>Sar</taxon>
        <taxon>Alveolata</taxon>
        <taxon>Apicomplexa</taxon>
        <taxon>Conoidasida</taxon>
        <taxon>Coccidia</taxon>
        <taxon>Eucoccidiorida</taxon>
        <taxon>Eimeriorina</taxon>
        <taxon>Sarcocystidae</taxon>
        <taxon>Besnoitia</taxon>
    </lineage>
</organism>
<feature type="region of interest" description="Disordered" evidence="1">
    <location>
        <begin position="447"/>
        <end position="469"/>
    </location>
</feature>
<proteinExistence type="predicted"/>
<protein>
    <submittedName>
        <fullName evidence="2">Uncharacterized protein</fullName>
    </submittedName>
</protein>
<dbReference type="KEGG" id="bbes:BESB_040810"/>
<dbReference type="OrthoDB" id="434319at2759"/>
<keyword evidence="3" id="KW-1185">Reference proteome</keyword>
<dbReference type="GeneID" id="40309062"/>
<evidence type="ECO:0000313" key="3">
    <source>
        <dbReference type="Proteomes" id="UP000224006"/>
    </source>
</evidence>
<gene>
    <name evidence="2" type="ORF">BESB_040810</name>
</gene>
<comment type="caution">
    <text evidence="2">The sequence shown here is derived from an EMBL/GenBank/DDBJ whole genome shotgun (WGS) entry which is preliminary data.</text>
</comment>
<reference evidence="2 3" key="1">
    <citation type="submission" date="2017-09" db="EMBL/GenBank/DDBJ databases">
        <title>Genome sequencing of Besnoitia besnoiti strain Bb-Ger1.</title>
        <authorList>
            <person name="Schares G."/>
            <person name="Venepally P."/>
            <person name="Lorenzi H.A."/>
        </authorList>
    </citation>
    <scope>NUCLEOTIDE SEQUENCE [LARGE SCALE GENOMIC DNA]</scope>
    <source>
        <strain evidence="2 3">Bb-Ger1</strain>
    </source>
</reference>
<dbReference type="AlphaFoldDB" id="A0A2A9MNS9"/>
<evidence type="ECO:0000313" key="2">
    <source>
        <dbReference type="EMBL" id="PFH37623.1"/>
    </source>
</evidence>